<accession>K0NFV1</accession>
<dbReference type="Pfam" id="PF13286">
    <property type="entry name" value="HD_assoc"/>
    <property type="match status" value="1"/>
</dbReference>
<dbReference type="AlphaFoldDB" id="K0NFV1"/>
<dbReference type="CDD" id="cd00077">
    <property type="entry name" value="HDc"/>
    <property type="match status" value="1"/>
</dbReference>
<dbReference type="EC" id="3.1.5.1" evidence="3"/>
<dbReference type="RefSeq" id="WP_014957352.1">
    <property type="nucleotide sequence ID" value="NC_018645.1"/>
</dbReference>
<dbReference type="InterPro" id="IPR051094">
    <property type="entry name" value="Diverse_Catalytic_Enzymes"/>
</dbReference>
<keyword evidence="4" id="KW-1185">Reference proteome</keyword>
<feature type="domain" description="HD" evidence="2">
    <location>
        <begin position="84"/>
        <end position="230"/>
    </location>
</feature>
<dbReference type="Gene3D" id="1.10.3210.10">
    <property type="entry name" value="Hypothetical protein af1432"/>
    <property type="match status" value="1"/>
</dbReference>
<sequence>MDDNFKKAGELKDLLNLREKENLCSLACFSHNAIRRRKEKFTENEYRQQFSSDADRILNSLAFTRYIDKTQVFSLINNDHLTHRVIHVQLVSRIARTIGRYLGLNEDLIEAASLGHDIGHTPFGHDGERFLSKLTHKHGAGFFHHNIQSIQFLDRIEKKGKGWNLSLQTLDAILCHDGETHSRQLVPQKNRSFKEFDQMVNTMKTKASFEAIPMTMEGCVVRMADTIAYIGRDLEDAIRLGLVKRNDMPKSCKQILGRTNGTIVYTLVTDLISNSLDQPFIGFSETISAALKQLKEFNYRHIYTNPVIKKHLSSIEDIFCFLFKTYLADLENGTKKSAIFTDFLHGMSPEYRQTHSNPEIVRDYISGMTDSCLIRQAPDHLKPDSIEHV</sequence>
<dbReference type="EMBL" id="FO203503">
    <property type="protein sequence ID" value="CCK80011.1"/>
    <property type="molecule type" value="Genomic_DNA"/>
</dbReference>
<dbReference type="HOGENOM" id="CLU_028163_1_1_7"/>
<name>K0NFV1_DESTT</name>
<evidence type="ECO:0000256" key="1">
    <source>
        <dbReference type="ARBA" id="ARBA00022801"/>
    </source>
</evidence>
<dbReference type="PANTHER" id="PTHR35795">
    <property type="entry name" value="SLR1885 PROTEIN"/>
    <property type="match status" value="1"/>
</dbReference>
<dbReference type="PANTHER" id="PTHR35795:SF1">
    <property type="entry name" value="BIS(5'-NUCLEOSYL)-TETRAPHOSPHATASE, SYMMETRICAL"/>
    <property type="match status" value="1"/>
</dbReference>
<dbReference type="KEGG" id="dto:TOL2_C18500"/>
<evidence type="ECO:0000313" key="4">
    <source>
        <dbReference type="Proteomes" id="UP000007347"/>
    </source>
</evidence>
<dbReference type="InterPro" id="IPR003607">
    <property type="entry name" value="HD/PDEase_dom"/>
</dbReference>
<dbReference type="OrthoDB" id="9803619at2"/>
<dbReference type="SMART" id="SM00471">
    <property type="entry name" value="HDc"/>
    <property type="match status" value="1"/>
</dbReference>
<dbReference type="InterPro" id="IPR006674">
    <property type="entry name" value="HD_domain"/>
</dbReference>
<evidence type="ECO:0000313" key="3">
    <source>
        <dbReference type="EMBL" id="CCK80011.1"/>
    </source>
</evidence>
<evidence type="ECO:0000259" key="2">
    <source>
        <dbReference type="PROSITE" id="PS51831"/>
    </source>
</evidence>
<protein>
    <submittedName>
        <fullName evidence="3">Dgt: deoxyguanosinetriphosphate triphosphohydrolase-like protein</fullName>
        <ecNumber evidence="3">3.1.5.1</ecNumber>
    </submittedName>
</protein>
<dbReference type="STRING" id="651182.TOL2_C18500"/>
<dbReference type="InterPro" id="IPR026875">
    <property type="entry name" value="PHydrolase_assoc_dom"/>
</dbReference>
<dbReference type="SUPFAM" id="SSF109604">
    <property type="entry name" value="HD-domain/PDEase-like"/>
    <property type="match status" value="1"/>
</dbReference>
<keyword evidence="1 3" id="KW-0378">Hydrolase</keyword>
<organism evidence="3 4">
    <name type="scientific">Desulfobacula toluolica (strain DSM 7467 / Tol2)</name>
    <dbReference type="NCBI Taxonomy" id="651182"/>
    <lineage>
        <taxon>Bacteria</taxon>
        <taxon>Pseudomonadati</taxon>
        <taxon>Thermodesulfobacteriota</taxon>
        <taxon>Desulfobacteria</taxon>
        <taxon>Desulfobacterales</taxon>
        <taxon>Desulfobacteraceae</taxon>
        <taxon>Desulfobacula</taxon>
    </lineage>
</organism>
<dbReference type="Proteomes" id="UP000007347">
    <property type="component" value="Chromosome"/>
</dbReference>
<dbReference type="GO" id="GO:0008832">
    <property type="term" value="F:dGTPase activity"/>
    <property type="evidence" value="ECO:0007669"/>
    <property type="project" value="UniProtKB-EC"/>
</dbReference>
<reference evidence="3 4" key="1">
    <citation type="journal article" date="2013" name="Environ. Microbiol.">
        <title>Complete genome, catabolic sub-proteomes and key-metabolites of Desulfobacula toluolica Tol2, a marine, aromatic compound-degrading, sulfate-reducing bacterium.</title>
        <authorList>
            <person name="Wohlbrand L."/>
            <person name="Jacob J.H."/>
            <person name="Kube M."/>
            <person name="Mussmann M."/>
            <person name="Jarling R."/>
            <person name="Beck A."/>
            <person name="Amann R."/>
            <person name="Wilkes H."/>
            <person name="Reinhardt R."/>
            <person name="Rabus R."/>
        </authorList>
    </citation>
    <scope>NUCLEOTIDE SEQUENCE [LARGE SCALE GENOMIC DNA]</scope>
    <source>
        <strain evidence="4">DSM 7467 / Tol2</strain>
    </source>
</reference>
<dbReference type="PROSITE" id="PS51831">
    <property type="entry name" value="HD"/>
    <property type="match status" value="1"/>
</dbReference>
<dbReference type="Pfam" id="PF01966">
    <property type="entry name" value="HD"/>
    <property type="match status" value="1"/>
</dbReference>
<proteinExistence type="predicted"/>
<dbReference type="PATRIC" id="fig|651182.5.peg.2209"/>
<gene>
    <name evidence="3" type="primary">dgt</name>
    <name evidence="3" type="ordered locus">TOL2_C18500</name>
</gene>